<keyword evidence="2" id="KW-0436">Ligase</keyword>
<dbReference type="GO" id="GO:0005739">
    <property type="term" value="C:mitochondrion"/>
    <property type="evidence" value="ECO:0007669"/>
    <property type="project" value="UniProtKB-SubCell"/>
</dbReference>
<keyword evidence="1 2" id="KW-0547">Nucleotide-binding</keyword>
<proteinExistence type="inferred from homology"/>
<dbReference type="GO" id="GO:0050567">
    <property type="term" value="F:glutaminyl-tRNA synthase (glutamine-hydrolyzing) activity"/>
    <property type="evidence" value="ECO:0007669"/>
    <property type="project" value="UniProtKB-UniRule"/>
</dbReference>
<evidence type="ECO:0000256" key="1">
    <source>
        <dbReference type="ARBA" id="ARBA00022741"/>
    </source>
</evidence>
<keyword evidence="2" id="KW-0496">Mitochondrion</keyword>
<reference evidence="3" key="2">
    <citation type="submission" date="2020-12" db="EMBL/GenBank/DDBJ databases">
        <authorList>
            <person name="Kanost M."/>
        </authorList>
    </citation>
    <scope>NUCLEOTIDE SEQUENCE</scope>
</reference>
<dbReference type="HAMAP" id="MF_00122">
    <property type="entry name" value="GatC"/>
    <property type="match status" value="1"/>
</dbReference>
<dbReference type="Proteomes" id="UP000791440">
    <property type="component" value="Unassembled WGS sequence"/>
</dbReference>
<evidence type="ECO:0000313" key="4">
    <source>
        <dbReference type="Proteomes" id="UP000791440"/>
    </source>
</evidence>
<dbReference type="GO" id="GO:0006450">
    <property type="term" value="P:regulation of translational fidelity"/>
    <property type="evidence" value="ECO:0007669"/>
    <property type="project" value="InterPro"/>
</dbReference>
<dbReference type="PANTHER" id="PTHR15004:SF0">
    <property type="entry name" value="GLUTAMYL-TRNA(GLN) AMIDOTRANSFERASE SUBUNIT C, MITOCHONDRIAL"/>
    <property type="match status" value="1"/>
</dbReference>
<keyword evidence="4" id="KW-1185">Reference proteome</keyword>
<dbReference type="GO" id="GO:0030956">
    <property type="term" value="C:glutamyl-tRNA(Gln) amidotransferase complex"/>
    <property type="evidence" value="ECO:0007669"/>
    <property type="project" value="UniProtKB-UniRule"/>
</dbReference>
<dbReference type="AlphaFoldDB" id="A0A922CDZ6"/>
<accession>A0A922CDZ6</accession>
<dbReference type="EMBL" id="JH668292">
    <property type="protein sequence ID" value="KAG6442369.1"/>
    <property type="molecule type" value="Genomic_DNA"/>
</dbReference>
<dbReference type="GO" id="GO:0005524">
    <property type="term" value="F:ATP binding"/>
    <property type="evidence" value="ECO:0007669"/>
    <property type="project" value="UniProtKB-KW"/>
</dbReference>
<name>A0A922CDZ6_MANSE</name>
<reference evidence="3" key="1">
    <citation type="journal article" date="2016" name="Insect Biochem. Mol. Biol.">
        <title>Multifaceted biological insights from a draft genome sequence of the tobacco hornworm moth, Manduca sexta.</title>
        <authorList>
            <person name="Kanost M.R."/>
            <person name="Arrese E.L."/>
            <person name="Cao X."/>
            <person name="Chen Y.R."/>
            <person name="Chellapilla S."/>
            <person name="Goldsmith M.R."/>
            <person name="Grosse-Wilde E."/>
            <person name="Heckel D.G."/>
            <person name="Herndon N."/>
            <person name="Jiang H."/>
            <person name="Papanicolaou A."/>
            <person name="Qu J."/>
            <person name="Soulages J.L."/>
            <person name="Vogel H."/>
            <person name="Walters J."/>
            <person name="Waterhouse R.M."/>
            <person name="Ahn S.J."/>
            <person name="Almeida F.C."/>
            <person name="An C."/>
            <person name="Aqrawi P."/>
            <person name="Bretschneider A."/>
            <person name="Bryant W.B."/>
            <person name="Bucks S."/>
            <person name="Chao H."/>
            <person name="Chevignon G."/>
            <person name="Christen J.M."/>
            <person name="Clarke D.F."/>
            <person name="Dittmer N.T."/>
            <person name="Ferguson L.C.F."/>
            <person name="Garavelou S."/>
            <person name="Gordon K.H.J."/>
            <person name="Gunaratna R.T."/>
            <person name="Han Y."/>
            <person name="Hauser F."/>
            <person name="He Y."/>
            <person name="Heidel-Fischer H."/>
            <person name="Hirsh A."/>
            <person name="Hu Y."/>
            <person name="Jiang H."/>
            <person name="Kalra D."/>
            <person name="Klinner C."/>
            <person name="Konig C."/>
            <person name="Kovar C."/>
            <person name="Kroll A.R."/>
            <person name="Kuwar S.S."/>
            <person name="Lee S.L."/>
            <person name="Lehman R."/>
            <person name="Li K."/>
            <person name="Li Z."/>
            <person name="Liang H."/>
            <person name="Lovelace S."/>
            <person name="Lu Z."/>
            <person name="Mansfield J.H."/>
            <person name="McCulloch K.J."/>
            <person name="Mathew T."/>
            <person name="Morton B."/>
            <person name="Muzny D.M."/>
            <person name="Neunemann D."/>
            <person name="Ongeri F."/>
            <person name="Pauchet Y."/>
            <person name="Pu L.L."/>
            <person name="Pyrousis I."/>
            <person name="Rao X.J."/>
            <person name="Redding A."/>
            <person name="Roesel C."/>
            <person name="Sanchez-Gracia A."/>
            <person name="Schaack S."/>
            <person name="Shukla A."/>
            <person name="Tetreau G."/>
            <person name="Wang Y."/>
            <person name="Xiong G.H."/>
            <person name="Traut W."/>
            <person name="Walsh T.K."/>
            <person name="Worley K.C."/>
            <person name="Wu D."/>
            <person name="Wu W."/>
            <person name="Wu Y.Q."/>
            <person name="Zhang X."/>
            <person name="Zou Z."/>
            <person name="Zucker H."/>
            <person name="Briscoe A.D."/>
            <person name="Burmester T."/>
            <person name="Clem R.J."/>
            <person name="Feyereisen R."/>
            <person name="Grimmelikhuijzen C.J.P."/>
            <person name="Hamodrakas S.J."/>
            <person name="Hansson B.S."/>
            <person name="Huguet E."/>
            <person name="Jermiin L.S."/>
            <person name="Lan Q."/>
            <person name="Lehman H.K."/>
            <person name="Lorenzen M."/>
            <person name="Merzendorfer H."/>
            <person name="Michalopoulos I."/>
            <person name="Morton D.B."/>
            <person name="Muthukrishnan S."/>
            <person name="Oakeshott J.G."/>
            <person name="Palmer W."/>
            <person name="Park Y."/>
            <person name="Passarelli A.L."/>
            <person name="Rozas J."/>
            <person name="Schwartz L.M."/>
            <person name="Smith W."/>
            <person name="Southgate A."/>
            <person name="Vilcinskas A."/>
            <person name="Vogt R."/>
            <person name="Wang P."/>
            <person name="Werren J."/>
            <person name="Yu X.Q."/>
            <person name="Zhou J.J."/>
            <person name="Brown S.J."/>
            <person name="Scherer S.E."/>
            <person name="Richards S."/>
            <person name="Blissard G.W."/>
        </authorList>
    </citation>
    <scope>NUCLEOTIDE SEQUENCE</scope>
</reference>
<sequence length="457" mass="52847">MKYRFLLTTFNKTRNLSIKSFSTKVPLQPVVTLEKEKETKVKIDRNTLALLERLSLVKYDTPEGVKVLEDSIAFADRILHINTDGVEPLYSVLEDENLSLRSDKITQGNCQKDILKNASVTEDDYFKLRKIIQKQNKMKTNLRTILNIKNYFVILKSAENCINFTLGEPSRILLSNIYTNWLKFLYTKTHKHIPVYINKLYKNVNNKVIPYGYIDGSIPRYDKEREWVHKLSDFGPENRSQLQVTVVIPRDDVMQHFMQWQRYRKYWWSSISTTPSLFSLNDMKHEDNLESNVNVMANFPSGPRPVETITVKGEESTSSLTCSMSLESALFVLLLDGMNNRSKEGYLRLHRKMAPYKISFAIDPKDEEHKKTLLELVSLLYHKLETKSIPAWQPDFSLPLADQIKESLQMGVTYTAVLNGTTLNDGIFHLLNSSTMLKEQVHVADFHSYAALLFGDK</sequence>
<comment type="caution">
    <text evidence="3">The sequence shown here is derived from an EMBL/GenBank/DDBJ whole genome shotgun (WGS) entry which is preliminary data.</text>
</comment>
<comment type="catalytic activity">
    <reaction evidence="2">
        <text>L-glutamyl-tRNA(Gln) + L-glutamine + ATP + H2O = L-glutaminyl-tRNA(Gln) + L-glutamate + ADP + phosphate + H(+)</text>
        <dbReference type="Rhea" id="RHEA:17521"/>
        <dbReference type="Rhea" id="RHEA-COMP:9681"/>
        <dbReference type="Rhea" id="RHEA-COMP:9684"/>
        <dbReference type="ChEBI" id="CHEBI:15377"/>
        <dbReference type="ChEBI" id="CHEBI:15378"/>
        <dbReference type="ChEBI" id="CHEBI:29985"/>
        <dbReference type="ChEBI" id="CHEBI:30616"/>
        <dbReference type="ChEBI" id="CHEBI:43474"/>
        <dbReference type="ChEBI" id="CHEBI:58359"/>
        <dbReference type="ChEBI" id="CHEBI:78520"/>
        <dbReference type="ChEBI" id="CHEBI:78521"/>
        <dbReference type="ChEBI" id="CHEBI:456216"/>
    </reaction>
</comment>
<comment type="subunit">
    <text evidence="2">Subunit of the heterotrimeric GatCAB amidotransferase (AdT) complex, composed of A, B and C subunits.</text>
</comment>
<keyword evidence="2" id="KW-0067">ATP-binding</keyword>
<evidence type="ECO:0000313" key="3">
    <source>
        <dbReference type="EMBL" id="KAG6442369.1"/>
    </source>
</evidence>
<protein>
    <recommendedName>
        <fullName evidence="2">Glutamyl-tRNA(Gln) amidotransferase subunit C, mitochondrial</fullName>
        <shortName evidence="2">Glu-AdT subunit C</shortName>
        <ecNumber evidence="2">6.3.5.-</ecNumber>
    </recommendedName>
</protein>
<comment type="subcellular location">
    <subcellularLocation>
        <location evidence="2">Mitochondrion</location>
    </subcellularLocation>
</comment>
<dbReference type="GO" id="GO:0032543">
    <property type="term" value="P:mitochondrial translation"/>
    <property type="evidence" value="ECO:0007669"/>
    <property type="project" value="UniProtKB-UniRule"/>
</dbReference>
<dbReference type="PANTHER" id="PTHR15004">
    <property type="entry name" value="GLUTAMYL-TRNA(GLN) AMIDOTRANSFERASE SUBUNIT C, MITOCHONDRIAL"/>
    <property type="match status" value="1"/>
</dbReference>
<dbReference type="Pfam" id="PF02686">
    <property type="entry name" value="GatC"/>
    <property type="match status" value="1"/>
</dbReference>
<keyword evidence="2" id="KW-0648">Protein biosynthesis</keyword>
<dbReference type="GO" id="GO:0070681">
    <property type="term" value="P:glutaminyl-tRNAGln biosynthesis via transamidation"/>
    <property type="evidence" value="ECO:0007669"/>
    <property type="project" value="UniProtKB-UniRule"/>
</dbReference>
<organism evidence="3 4">
    <name type="scientific">Manduca sexta</name>
    <name type="common">Tobacco hawkmoth</name>
    <name type="synonym">Tobacco hornworm</name>
    <dbReference type="NCBI Taxonomy" id="7130"/>
    <lineage>
        <taxon>Eukaryota</taxon>
        <taxon>Metazoa</taxon>
        <taxon>Ecdysozoa</taxon>
        <taxon>Arthropoda</taxon>
        <taxon>Hexapoda</taxon>
        <taxon>Insecta</taxon>
        <taxon>Pterygota</taxon>
        <taxon>Neoptera</taxon>
        <taxon>Endopterygota</taxon>
        <taxon>Lepidoptera</taxon>
        <taxon>Glossata</taxon>
        <taxon>Ditrysia</taxon>
        <taxon>Bombycoidea</taxon>
        <taxon>Sphingidae</taxon>
        <taxon>Sphinginae</taxon>
        <taxon>Sphingini</taxon>
        <taxon>Manduca</taxon>
    </lineage>
</organism>
<dbReference type="InterPro" id="IPR003837">
    <property type="entry name" value="GatC"/>
</dbReference>
<comment type="similarity">
    <text evidence="2">Belongs to the GatC family.</text>
</comment>
<dbReference type="EC" id="6.3.5.-" evidence="2"/>
<gene>
    <name evidence="3" type="ORF">O3G_MSEX002323</name>
</gene>
<comment type="function">
    <text evidence="2">Allows the formation of correctly charged Gln-tRNA(Gln) through the transamidation of misacylated Glu-tRNA(Gln) in the mitochondria. The reaction takes place in the presence of glutamine and ATP through an activated gamma-phospho-Glu-tRNA(Gln).</text>
</comment>
<evidence type="ECO:0000256" key="2">
    <source>
        <dbReference type="HAMAP-Rule" id="MF_03149"/>
    </source>
</evidence>